<dbReference type="AlphaFoldDB" id="A0A7J3X7K2"/>
<dbReference type="GO" id="GO:0016780">
    <property type="term" value="F:phosphotransferase activity, for other substituted phosphate groups"/>
    <property type="evidence" value="ECO:0007669"/>
    <property type="project" value="InterPro"/>
</dbReference>
<feature type="transmembrane region" description="Helical" evidence="7">
    <location>
        <begin position="217"/>
        <end position="235"/>
    </location>
</feature>
<evidence type="ECO:0000256" key="4">
    <source>
        <dbReference type="ARBA" id="ARBA00022692"/>
    </source>
</evidence>
<accession>A0A7J3X7K2</accession>
<feature type="transmembrane region" description="Helical" evidence="7">
    <location>
        <begin position="98"/>
        <end position="118"/>
    </location>
</feature>
<evidence type="ECO:0000256" key="2">
    <source>
        <dbReference type="ARBA" id="ARBA00022475"/>
    </source>
</evidence>
<feature type="transmembrane region" description="Helical" evidence="7">
    <location>
        <begin position="267"/>
        <end position="290"/>
    </location>
</feature>
<evidence type="ECO:0000256" key="3">
    <source>
        <dbReference type="ARBA" id="ARBA00022679"/>
    </source>
</evidence>
<reference evidence="8" key="1">
    <citation type="journal article" date="2020" name="mSystems">
        <title>Genome- and Community-Level Interaction Insights into Carbon Utilization and Element Cycling Functions of Hydrothermarchaeota in Hydrothermal Sediment.</title>
        <authorList>
            <person name="Zhou Z."/>
            <person name="Liu Y."/>
            <person name="Xu W."/>
            <person name="Pan J."/>
            <person name="Luo Z.H."/>
            <person name="Li M."/>
        </authorList>
    </citation>
    <scope>NUCLEOTIDE SEQUENCE [LARGE SCALE GENOMIC DNA]</scope>
    <source>
        <strain evidence="8">SpSt-1125</strain>
    </source>
</reference>
<dbReference type="Pfam" id="PF00953">
    <property type="entry name" value="Glycos_transf_4"/>
    <property type="match status" value="1"/>
</dbReference>
<keyword evidence="2" id="KW-1003">Cell membrane</keyword>
<comment type="caution">
    <text evidence="8">The sequence shown here is derived from an EMBL/GenBank/DDBJ whole genome shotgun (WGS) entry which is preliminary data.</text>
</comment>
<dbReference type="InterPro" id="IPR000715">
    <property type="entry name" value="Glycosyl_transferase_4"/>
</dbReference>
<evidence type="ECO:0000256" key="1">
    <source>
        <dbReference type="ARBA" id="ARBA00004651"/>
    </source>
</evidence>
<name>A0A7J3X7K2_THEPE</name>
<gene>
    <name evidence="8" type="ORF">ENM88_05515</name>
</gene>
<dbReference type="GO" id="GO:0044038">
    <property type="term" value="P:cell wall macromolecule biosynthetic process"/>
    <property type="evidence" value="ECO:0007669"/>
    <property type="project" value="TreeGrafter"/>
</dbReference>
<keyword evidence="6 7" id="KW-0472">Membrane</keyword>
<keyword evidence="3" id="KW-0808">Transferase</keyword>
<dbReference type="GO" id="GO:0005886">
    <property type="term" value="C:plasma membrane"/>
    <property type="evidence" value="ECO:0007669"/>
    <property type="project" value="UniProtKB-SubCell"/>
</dbReference>
<comment type="subcellular location">
    <subcellularLocation>
        <location evidence="1">Cell membrane</location>
        <topology evidence="1">Multi-pass membrane protein</topology>
    </subcellularLocation>
</comment>
<dbReference type="PANTHER" id="PTHR22926">
    <property type="entry name" value="PHOSPHO-N-ACETYLMURAMOYL-PENTAPEPTIDE-TRANSFERASE"/>
    <property type="match status" value="1"/>
</dbReference>
<feature type="transmembrane region" description="Helical" evidence="7">
    <location>
        <begin position="28"/>
        <end position="52"/>
    </location>
</feature>
<evidence type="ECO:0008006" key="9">
    <source>
        <dbReference type="Google" id="ProtNLM"/>
    </source>
</evidence>
<dbReference type="PANTHER" id="PTHR22926:SF3">
    <property type="entry name" value="UNDECAPRENYL-PHOSPHATE ALPHA-N-ACETYLGLUCOSAMINYL 1-PHOSPHATE TRANSFERASE"/>
    <property type="match status" value="1"/>
</dbReference>
<keyword evidence="5 7" id="KW-1133">Transmembrane helix</keyword>
<feature type="transmembrane region" description="Helical" evidence="7">
    <location>
        <begin position="158"/>
        <end position="178"/>
    </location>
</feature>
<feature type="transmembrane region" description="Helical" evidence="7">
    <location>
        <begin position="242"/>
        <end position="261"/>
    </location>
</feature>
<evidence type="ECO:0000313" key="8">
    <source>
        <dbReference type="EMBL" id="HHP05189.1"/>
    </source>
</evidence>
<dbReference type="GO" id="GO:0071555">
    <property type="term" value="P:cell wall organization"/>
    <property type="evidence" value="ECO:0007669"/>
    <property type="project" value="TreeGrafter"/>
</dbReference>
<evidence type="ECO:0000256" key="5">
    <source>
        <dbReference type="ARBA" id="ARBA00022989"/>
    </source>
</evidence>
<dbReference type="EMBL" id="DRZM01000162">
    <property type="protein sequence ID" value="HHP05189.1"/>
    <property type="molecule type" value="Genomic_DNA"/>
</dbReference>
<keyword evidence="4 7" id="KW-0812">Transmembrane</keyword>
<protein>
    <recommendedName>
        <fullName evidence="9">Glycosyl transferase, family 4</fullName>
    </recommendedName>
</protein>
<evidence type="ECO:0000256" key="7">
    <source>
        <dbReference type="SAM" id="Phobius"/>
    </source>
</evidence>
<sequence>MLLANAGVRFAQQILPCTSLADPGARMYAVLLAAAAGFLVTKLSAPALVGFLRSRGVVRPDAHKPGNPQVAHAGGVIIFLGIMTGFATWVALAGVGDVVVKATVALGAGVICFLVGLVDDLRVLGGLTKTVATVLSILPIVAAALLHPDLIGWGRPSLPFVGTLRITVIYWALLPLAVAGPANVVNMLDVLNGVTPGMMIAAYSTLALIAALTGGHATLALSLIVLGVLLAYYPYNAYPARVFNGDSGSLLLGALLGALAVVEHYEFVVFTLLLPHLLNGFMILVSFRGFKEHRKVPKRPIHVDSQGRLHASRDPDAPLTLTRLALLLGGSATEKEVAGLYILLQISACALALISALC</sequence>
<proteinExistence type="predicted"/>
<evidence type="ECO:0000256" key="6">
    <source>
        <dbReference type="ARBA" id="ARBA00023136"/>
    </source>
</evidence>
<feature type="transmembrane region" description="Helical" evidence="7">
    <location>
        <begin position="190"/>
        <end position="211"/>
    </location>
</feature>
<feature type="transmembrane region" description="Helical" evidence="7">
    <location>
        <begin position="130"/>
        <end position="146"/>
    </location>
</feature>
<organism evidence="8">
    <name type="scientific">Thermofilum pendens</name>
    <dbReference type="NCBI Taxonomy" id="2269"/>
    <lineage>
        <taxon>Archaea</taxon>
        <taxon>Thermoproteota</taxon>
        <taxon>Thermoprotei</taxon>
        <taxon>Thermofilales</taxon>
        <taxon>Thermofilaceae</taxon>
        <taxon>Thermofilum</taxon>
    </lineage>
</organism>
<feature type="transmembrane region" description="Helical" evidence="7">
    <location>
        <begin position="73"/>
        <end position="92"/>
    </location>
</feature>